<keyword evidence="2" id="KW-1185">Reference proteome</keyword>
<evidence type="ECO:0000313" key="2">
    <source>
        <dbReference type="Proteomes" id="UP001295444"/>
    </source>
</evidence>
<accession>A0AAD1W082</accession>
<dbReference type="AlphaFoldDB" id="A0AAD1W082"/>
<organism evidence="1 2">
    <name type="scientific">Pelobates cultripes</name>
    <name type="common">Western spadefoot toad</name>
    <dbReference type="NCBI Taxonomy" id="61616"/>
    <lineage>
        <taxon>Eukaryota</taxon>
        <taxon>Metazoa</taxon>
        <taxon>Chordata</taxon>
        <taxon>Craniata</taxon>
        <taxon>Vertebrata</taxon>
        <taxon>Euteleostomi</taxon>
        <taxon>Amphibia</taxon>
        <taxon>Batrachia</taxon>
        <taxon>Anura</taxon>
        <taxon>Pelobatoidea</taxon>
        <taxon>Pelobatidae</taxon>
        <taxon>Pelobates</taxon>
    </lineage>
</organism>
<proteinExistence type="predicted"/>
<dbReference type="Proteomes" id="UP001295444">
    <property type="component" value="Chromosome 04"/>
</dbReference>
<sequence length="104" mass="11565">MQRAPALSQRDRELPLLGYVVPVSGCNAVCDGSRTPYPGMQRAPALSQRDRELPLLGYVVPVSGSLGRQTELYTTGLRAGRITLRLIIRRMKFSKMRDFGGKML</sequence>
<protein>
    <submittedName>
        <fullName evidence="1">Uncharacterized protein</fullName>
    </submittedName>
</protein>
<name>A0AAD1W082_PELCU</name>
<reference evidence="1" key="1">
    <citation type="submission" date="2022-03" db="EMBL/GenBank/DDBJ databases">
        <authorList>
            <person name="Alioto T."/>
            <person name="Alioto T."/>
            <person name="Gomez Garrido J."/>
        </authorList>
    </citation>
    <scope>NUCLEOTIDE SEQUENCE</scope>
</reference>
<dbReference type="EMBL" id="OW240915">
    <property type="protein sequence ID" value="CAH2281640.1"/>
    <property type="molecule type" value="Genomic_DNA"/>
</dbReference>
<gene>
    <name evidence="1" type="ORF">PECUL_23A022432</name>
</gene>
<evidence type="ECO:0000313" key="1">
    <source>
        <dbReference type="EMBL" id="CAH2281640.1"/>
    </source>
</evidence>